<dbReference type="InterPro" id="IPR029064">
    <property type="entry name" value="Ribosomal_eL30-like_sf"/>
</dbReference>
<dbReference type="OrthoDB" id="9794400at2"/>
<gene>
    <name evidence="5" type="ordered locus">Mahau_1734</name>
</gene>
<proteinExistence type="inferred from homology"/>
<reference evidence="5 6" key="2">
    <citation type="journal article" date="2011" name="Stand. Genomic Sci.">
        <title>Complete genome sequence of Mahella australiensis type strain (50-1 BON).</title>
        <authorList>
            <person name="Sikorski J."/>
            <person name="Teshima H."/>
            <person name="Nolan M."/>
            <person name="Lucas S."/>
            <person name="Hammon N."/>
            <person name="Deshpande S."/>
            <person name="Cheng J.F."/>
            <person name="Pitluck S."/>
            <person name="Liolios K."/>
            <person name="Pagani I."/>
            <person name="Ivanova N."/>
            <person name="Huntemann M."/>
            <person name="Mavromatis K."/>
            <person name="Ovchinikova G."/>
            <person name="Pati A."/>
            <person name="Tapia R."/>
            <person name="Han C."/>
            <person name="Goodwin L."/>
            <person name="Chen A."/>
            <person name="Palaniappan K."/>
            <person name="Land M."/>
            <person name="Hauser L."/>
            <person name="Ngatchou-Djao O.D."/>
            <person name="Rohde M."/>
            <person name="Pukall R."/>
            <person name="Spring S."/>
            <person name="Abt B."/>
            <person name="Goker M."/>
            <person name="Detter J.C."/>
            <person name="Woyke T."/>
            <person name="Bristow J."/>
            <person name="Markowitz V."/>
            <person name="Hugenholtz P."/>
            <person name="Eisen J.A."/>
            <person name="Kyrpides N.C."/>
            <person name="Klenk H.P."/>
            <person name="Lapidus A."/>
        </authorList>
    </citation>
    <scope>NUCLEOTIDE SEQUENCE [LARGE SCALE GENOMIC DNA]</scope>
    <source>
        <strain evidence="6">DSM 15567 / CIP 107919 / 50-1 BON</strain>
    </source>
</reference>
<evidence type="ECO:0000259" key="4">
    <source>
        <dbReference type="SMART" id="SM00967"/>
    </source>
</evidence>
<dbReference type="InterPro" id="IPR053888">
    <property type="entry name" value="MRM3-like_sub_bind"/>
</dbReference>
<dbReference type="InterPro" id="IPR013123">
    <property type="entry name" value="SpoU_subst-bd"/>
</dbReference>
<dbReference type="Pfam" id="PF22435">
    <property type="entry name" value="MRM3-like_sub_bind"/>
    <property type="match status" value="1"/>
</dbReference>
<dbReference type="InterPro" id="IPR001537">
    <property type="entry name" value="SpoU_MeTrfase"/>
</dbReference>
<keyword evidence="3" id="KW-0808">Transferase</keyword>
<dbReference type="PANTHER" id="PTHR43191">
    <property type="entry name" value="RRNA METHYLTRANSFERASE 3"/>
    <property type="match status" value="1"/>
</dbReference>
<evidence type="ECO:0000256" key="1">
    <source>
        <dbReference type="ARBA" id="ARBA00007228"/>
    </source>
</evidence>
<accession>F4A081</accession>
<dbReference type="GO" id="GO:0003723">
    <property type="term" value="F:RNA binding"/>
    <property type="evidence" value="ECO:0007669"/>
    <property type="project" value="InterPro"/>
</dbReference>
<dbReference type="Proteomes" id="UP000008457">
    <property type="component" value="Chromosome"/>
</dbReference>
<dbReference type="EMBL" id="CP002360">
    <property type="protein sequence ID" value="AEE96915.1"/>
    <property type="molecule type" value="Genomic_DNA"/>
</dbReference>
<dbReference type="SUPFAM" id="SSF55315">
    <property type="entry name" value="L30e-like"/>
    <property type="match status" value="1"/>
</dbReference>
<dbReference type="SMART" id="SM00967">
    <property type="entry name" value="SpoU_sub_bind"/>
    <property type="match status" value="1"/>
</dbReference>
<dbReference type="Gene3D" id="3.40.1280.10">
    <property type="match status" value="1"/>
</dbReference>
<protein>
    <submittedName>
        <fullName evidence="5">tRNA/rRNA methyltransferase (SpoU)</fullName>
    </submittedName>
</protein>
<evidence type="ECO:0000313" key="5">
    <source>
        <dbReference type="EMBL" id="AEE96915.1"/>
    </source>
</evidence>
<dbReference type="STRING" id="697281.Mahau_1734"/>
<dbReference type="HOGENOM" id="CLU_021322_3_2_9"/>
<dbReference type="AlphaFoldDB" id="F4A081"/>
<dbReference type="GO" id="GO:0005737">
    <property type="term" value="C:cytoplasm"/>
    <property type="evidence" value="ECO:0007669"/>
    <property type="project" value="UniProtKB-ARBA"/>
</dbReference>
<dbReference type="RefSeq" id="WP_013781343.1">
    <property type="nucleotide sequence ID" value="NC_015520.1"/>
</dbReference>
<keyword evidence="6" id="KW-1185">Reference proteome</keyword>
<sequence>MIISDGNPRIKLVRSLASSHGRKKSGLYFIEGAKLIEEAIKANEDILFIVYSSDFGDSTLLKLIIDRDIDNFSVLPDVFVNIADTATPQGVLAVLKQQQRDWHEIMMLEHCLLLVLDAVQDPGNVGTMIRTADAMGFSAVIAGRGTADQYNPKVLRAAMGSSFHMPVYNDVPLPEALTELMERVSVLAAVPRGGIDIDEAPLADRTAIIIGNEARGISDKVMDNAAYTVSIGMPGRAESLNASIAAGIIMYEISRRWYSTN</sequence>
<dbReference type="InterPro" id="IPR051259">
    <property type="entry name" value="rRNA_Methyltransferase"/>
</dbReference>
<keyword evidence="2 5" id="KW-0489">Methyltransferase</keyword>
<dbReference type="eggNOG" id="COG0566">
    <property type="taxonomic scope" value="Bacteria"/>
</dbReference>
<evidence type="ECO:0000256" key="3">
    <source>
        <dbReference type="ARBA" id="ARBA00022679"/>
    </source>
</evidence>
<name>F4A081_MAHA5</name>
<dbReference type="SUPFAM" id="SSF75217">
    <property type="entry name" value="alpha/beta knot"/>
    <property type="match status" value="1"/>
</dbReference>
<organism evidence="5 6">
    <name type="scientific">Mahella australiensis (strain DSM 15567 / CIP 107919 / 50-1 BON)</name>
    <dbReference type="NCBI Taxonomy" id="697281"/>
    <lineage>
        <taxon>Bacteria</taxon>
        <taxon>Bacillati</taxon>
        <taxon>Bacillota</taxon>
        <taxon>Clostridia</taxon>
        <taxon>Thermoanaerobacterales</taxon>
        <taxon>Thermoanaerobacterales Family IV. Incertae Sedis</taxon>
        <taxon>Mahella</taxon>
    </lineage>
</organism>
<feature type="domain" description="RNA 2-O ribose methyltransferase substrate binding" evidence="4">
    <location>
        <begin position="29"/>
        <end position="101"/>
    </location>
</feature>
<dbReference type="Pfam" id="PF00588">
    <property type="entry name" value="SpoU_methylase"/>
    <property type="match status" value="1"/>
</dbReference>
<evidence type="ECO:0000313" key="6">
    <source>
        <dbReference type="Proteomes" id="UP000008457"/>
    </source>
</evidence>
<dbReference type="GO" id="GO:0006396">
    <property type="term" value="P:RNA processing"/>
    <property type="evidence" value="ECO:0007669"/>
    <property type="project" value="InterPro"/>
</dbReference>
<reference evidence="6" key="1">
    <citation type="submission" date="2010-11" db="EMBL/GenBank/DDBJ databases">
        <title>The complete genome of Mahella australiensis DSM 15567.</title>
        <authorList>
            <consortium name="US DOE Joint Genome Institute (JGI-PGF)"/>
            <person name="Lucas S."/>
            <person name="Copeland A."/>
            <person name="Lapidus A."/>
            <person name="Bruce D."/>
            <person name="Goodwin L."/>
            <person name="Pitluck S."/>
            <person name="Kyrpides N."/>
            <person name="Mavromatis K."/>
            <person name="Pagani I."/>
            <person name="Ivanova N."/>
            <person name="Teshima H."/>
            <person name="Brettin T."/>
            <person name="Detter J.C."/>
            <person name="Han C."/>
            <person name="Tapia R."/>
            <person name="Land M."/>
            <person name="Hauser L."/>
            <person name="Markowitz V."/>
            <person name="Cheng J.-F."/>
            <person name="Hugenholtz P."/>
            <person name="Woyke T."/>
            <person name="Wu D."/>
            <person name="Spring S."/>
            <person name="Pukall R."/>
            <person name="Steenblock K."/>
            <person name="Schneider S."/>
            <person name="Klenk H.-P."/>
            <person name="Eisen J.A."/>
        </authorList>
    </citation>
    <scope>NUCLEOTIDE SEQUENCE [LARGE SCALE GENOMIC DNA]</scope>
    <source>
        <strain evidence="6">DSM 15567 / CIP 107919 / 50-1 BON</strain>
    </source>
</reference>
<dbReference type="GO" id="GO:0008173">
    <property type="term" value="F:RNA methyltransferase activity"/>
    <property type="evidence" value="ECO:0007669"/>
    <property type="project" value="InterPro"/>
</dbReference>
<comment type="similarity">
    <text evidence="1">Belongs to the class IV-like SAM-binding methyltransferase superfamily. RNA methyltransferase TrmH family.</text>
</comment>
<dbReference type="InterPro" id="IPR029026">
    <property type="entry name" value="tRNA_m1G_MTases_N"/>
</dbReference>
<dbReference type="PANTHER" id="PTHR43191:SF2">
    <property type="entry name" value="RRNA METHYLTRANSFERASE 3, MITOCHONDRIAL"/>
    <property type="match status" value="1"/>
</dbReference>
<dbReference type="CDD" id="cd18095">
    <property type="entry name" value="SpoU-like_rRNA-MTase"/>
    <property type="match status" value="1"/>
</dbReference>
<evidence type="ECO:0000256" key="2">
    <source>
        <dbReference type="ARBA" id="ARBA00022603"/>
    </source>
</evidence>
<dbReference type="InterPro" id="IPR029028">
    <property type="entry name" value="Alpha/beta_knot_MTases"/>
</dbReference>
<dbReference type="GO" id="GO:0032259">
    <property type="term" value="P:methylation"/>
    <property type="evidence" value="ECO:0007669"/>
    <property type="project" value="UniProtKB-KW"/>
</dbReference>
<dbReference type="Gene3D" id="3.30.1330.30">
    <property type="match status" value="1"/>
</dbReference>
<dbReference type="KEGG" id="mas:Mahau_1734"/>